<name>A0AA37WA76_9GAMM</name>
<keyword evidence="3" id="KW-1185">Reference proteome</keyword>
<protein>
    <recommendedName>
        <fullName evidence="4">DUF1573 domain-containing protein</fullName>
    </recommendedName>
</protein>
<evidence type="ECO:0000256" key="1">
    <source>
        <dbReference type="SAM" id="SignalP"/>
    </source>
</evidence>
<reference evidence="2" key="2">
    <citation type="submission" date="2023-01" db="EMBL/GenBank/DDBJ databases">
        <title>Draft genome sequence of Litoribrevibacter albus strain NBRC 110071.</title>
        <authorList>
            <person name="Sun Q."/>
            <person name="Mori K."/>
        </authorList>
    </citation>
    <scope>NUCLEOTIDE SEQUENCE</scope>
    <source>
        <strain evidence="2">NBRC 110071</strain>
    </source>
</reference>
<gene>
    <name evidence="2" type="ORF">GCM10007876_38060</name>
</gene>
<dbReference type="Proteomes" id="UP001161389">
    <property type="component" value="Unassembled WGS sequence"/>
</dbReference>
<comment type="caution">
    <text evidence="2">The sequence shown here is derived from an EMBL/GenBank/DDBJ whole genome shotgun (WGS) entry which is preliminary data.</text>
</comment>
<accession>A0AA37WA76</accession>
<organism evidence="2 3">
    <name type="scientific">Litoribrevibacter albus</name>
    <dbReference type="NCBI Taxonomy" id="1473156"/>
    <lineage>
        <taxon>Bacteria</taxon>
        <taxon>Pseudomonadati</taxon>
        <taxon>Pseudomonadota</taxon>
        <taxon>Gammaproteobacteria</taxon>
        <taxon>Oceanospirillales</taxon>
        <taxon>Oceanospirillaceae</taxon>
        <taxon>Litoribrevibacter</taxon>
    </lineage>
</organism>
<proteinExistence type="predicted"/>
<feature type="signal peptide" evidence="1">
    <location>
        <begin position="1"/>
        <end position="26"/>
    </location>
</feature>
<evidence type="ECO:0008006" key="4">
    <source>
        <dbReference type="Google" id="ProtNLM"/>
    </source>
</evidence>
<dbReference type="AlphaFoldDB" id="A0AA37WA76"/>
<dbReference type="RefSeq" id="WP_284383707.1">
    <property type="nucleotide sequence ID" value="NZ_BSNM01000026.1"/>
</dbReference>
<reference evidence="2" key="1">
    <citation type="journal article" date="2014" name="Int. J. Syst. Evol. Microbiol.">
        <title>Complete genome sequence of Corynebacterium casei LMG S-19264T (=DSM 44701T), isolated from a smear-ripened cheese.</title>
        <authorList>
            <consortium name="US DOE Joint Genome Institute (JGI-PGF)"/>
            <person name="Walter F."/>
            <person name="Albersmeier A."/>
            <person name="Kalinowski J."/>
            <person name="Ruckert C."/>
        </authorList>
    </citation>
    <scope>NUCLEOTIDE SEQUENCE</scope>
    <source>
        <strain evidence="2">NBRC 110071</strain>
    </source>
</reference>
<evidence type="ECO:0000313" key="2">
    <source>
        <dbReference type="EMBL" id="GLQ33326.1"/>
    </source>
</evidence>
<dbReference type="EMBL" id="BSNM01000026">
    <property type="protein sequence ID" value="GLQ33326.1"/>
    <property type="molecule type" value="Genomic_DNA"/>
</dbReference>
<evidence type="ECO:0000313" key="3">
    <source>
        <dbReference type="Proteomes" id="UP001161389"/>
    </source>
</evidence>
<sequence>MYKIKQHPIALMSALLLTSILGCAQAQSSSTLEPIHAIFLEQSEQHLLIHFKAISRGCTSPQDFDVEFNEADNMTVLAIHRITPDRCRKMPKPIYLTKRIWLKDINTERPITLKNQLLIK</sequence>
<keyword evidence="1" id="KW-0732">Signal</keyword>
<feature type="chain" id="PRO_5041304935" description="DUF1573 domain-containing protein" evidence="1">
    <location>
        <begin position="27"/>
        <end position="120"/>
    </location>
</feature>
<dbReference type="PROSITE" id="PS51257">
    <property type="entry name" value="PROKAR_LIPOPROTEIN"/>
    <property type="match status" value="1"/>
</dbReference>